<organism evidence="6 7">
    <name type="scientific">Celerinatantimonas diazotrophica</name>
    <dbReference type="NCBI Taxonomy" id="412034"/>
    <lineage>
        <taxon>Bacteria</taxon>
        <taxon>Pseudomonadati</taxon>
        <taxon>Pseudomonadota</taxon>
        <taxon>Gammaproteobacteria</taxon>
        <taxon>Celerinatantimonadaceae</taxon>
        <taxon>Celerinatantimonas</taxon>
    </lineage>
</organism>
<evidence type="ECO:0000256" key="1">
    <source>
        <dbReference type="ARBA" id="ARBA00002247"/>
    </source>
</evidence>
<accession>A0A4R1KGY3</accession>
<reference evidence="6 7" key="1">
    <citation type="submission" date="2019-03" db="EMBL/GenBank/DDBJ databases">
        <title>Genomic Encyclopedia of Type Strains, Phase IV (KMG-IV): sequencing the most valuable type-strain genomes for metagenomic binning, comparative biology and taxonomic classification.</title>
        <authorList>
            <person name="Goeker M."/>
        </authorList>
    </citation>
    <scope>NUCLEOTIDE SEQUENCE [LARGE SCALE GENOMIC DNA]</scope>
    <source>
        <strain evidence="6 7">DSM 18577</strain>
    </source>
</reference>
<name>A0A4R1KGY3_9GAMM</name>
<keyword evidence="7" id="KW-1185">Reference proteome</keyword>
<dbReference type="EMBL" id="SMGD01000001">
    <property type="protein sequence ID" value="TCK64026.1"/>
    <property type="molecule type" value="Genomic_DNA"/>
</dbReference>
<evidence type="ECO:0000256" key="5">
    <source>
        <dbReference type="ARBA" id="ARBA00023231"/>
    </source>
</evidence>
<comment type="subunit">
    <text evidence="3">Homotrimer; associates with NifD.</text>
</comment>
<dbReference type="AlphaFoldDB" id="A0A4R1KGY3"/>
<dbReference type="Proteomes" id="UP000295565">
    <property type="component" value="Unassembled WGS sequence"/>
</dbReference>
<evidence type="ECO:0000256" key="3">
    <source>
        <dbReference type="ARBA" id="ARBA00011284"/>
    </source>
</evidence>
<evidence type="ECO:0000256" key="2">
    <source>
        <dbReference type="ARBA" id="ARBA00008351"/>
    </source>
</evidence>
<proteinExistence type="inferred from homology"/>
<sequence length="106" mass="12128">MQWFNQIPGVENLTTGQEFFDFFHVSYEIERLNGRQLHILKDFNQRIANVAHVQADAAFATAGELLSQAYQAQTQEQIASHSPLAVYQRLRPSRVSFSSLVEDDDE</sequence>
<dbReference type="InterPro" id="IPR004893">
    <property type="entry name" value="NifW"/>
</dbReference>
<comment type="similarity">
    <text evidence="2">Belongs to the NifW family.</text>
</comment>
<evidence type="ECO:0000313" key="7">
    <source>
        <dbReference type="Proteomes" id="UP000295565"/>
    </source>
</evidence>
<comment type="function">
    <text evidence="1">May protect the nitrogenase Fe-Mo protein from oxidative damage.</text>
</comment>
<dbReference type="Pfam" id="PF03206">
    <property type="entry name" value="NifW"/>
    <property type="match status" value="1"/>
</dbReference>
<dbReference type="GO" id="GO:0009399">
    <property type="term" value="P:nitrogen fixation"/>
    <property type="evidence" value="ECO:0007669"/>
    <property type="project" value="InterPro"/>
</dbReference>
<dbReference type="RefSeq" id="WP_131911018.1">
    <property type="nucleotide sequence ID" value="NZ_OU594967.1"/>
</dbReference>
<keyword evidence="5" id="KW-0535">Nitrogen fixation</keyword>
<evidence type="ECO:0000256" key="4">
    <source>
        <dbReference type="ARBA" id="ARBA00016274"/>
    </source>
</evidence>
<dbReference type="OrthoDB" id="9811868at2"/>
<comment type="caution">
    <text evidence="6">The sequence shown here is derived from an EMBL/GenBank/DDBJ whole genome shotgun (WGS) entry which is preliminary data.</text>
</comment>
<evidence type="ECO:0000313" key="6">
    <source>
        <dbReference type="EMBL" id="TCK64026.1"/>
    </source>
</evidence>
<gene>
    <name evidence="6" type="ORF">EV690_0152</name>
</gene>
<protein>
    <recommendedName>
        <fullName evidence="4">Nitrogenase-stabilizing/protective protein NifW</fullName>
    </recommendedName>
</protein>